<reference evidence="1 2" key="1">
    <citation type="submission" date="2014-04" db="EMBL/GenBank/DDBJ databases">
        <authorList>
            <consortium name="DOE Joint Genome Institute"/>
            <person name="Kuo A."/>
            <person name="Kohler A."/>
            <person name="Costa M.D."/>
            <person name="Nagy L.G."/>
            <person name="Floudas D."/>
            <person name="Copeland A."/>
            <person name="Barry K.W."/>
            <person name="Cichocki N."/>
            <person name="Veneault-Fourrey C."/>
            <person name="LaButti K."/>
            <person name="Lindquist E.A."/>
            <person name="Lipzen A."/>
            <person name="Lundell T."/>
            <person name="Morin E."/>
            <person name="Murat C."/>
            <person name="Sun H."/>
            <person name="Tunlid A."/>
            <person name="Henrissat B."/>
            <person name="Grigoriev I.V."/>
            <person name="Hibbett D.S."/>
            <person name="Martin F."/>
            <person name="Nordberg H.P."/>
            <person name="Cantor M.N."/>
            <person name="Hua S.X."/>
        </authorList>
    </citation>
    <scope>NUCLEOTIDE SEQUENCE [LARGE SCALE GENOMIC DNA]</scope>
    <source>
        <strain evidence="1 2">441</strain>
    </source>
</reference>
<dbReference type="HOGENOM" id="CLU_180224_0_0_1"/>
<reference evidence="2" key="2">
    <citation type="submission" date="2015-01" db="EMBL/GenBank/DDBJ databases">
        <title>Evolutionary Origins and Diversification of the Mycorrhizal Mutualists.</title>
        <authorList>
            <consortium name="DOE Joint Genome Institute"/>
            <consortium name="Mycorrhizal Genomics Consortium"/>
            <person name="Kohler A."/>
            <person name="Kuo A."/>
            <person name="Nagy L.G."/>
            <person name="Floudas D."/>
            <person name="Copeland A."/>
            <person name="Barry K.W."/>
            <person name="Cichocki N."/>
            <person name="Veneault-Fourrey C."/>
            <person name="LaButti K."/>
            <person name="Lindquist E.A."/>
            <person name="Lipzen A."/>
            <person name="Lundell T."/>
            <person name="Morin E."/>
            <person name="Murat C."/>
            <person name="Riley R."/>
            <person name="Ohm R."/>
            <person name="Sun H."/>
            <person name="Tunlid A."/>
            <person name="Henrissat B."/>
            <person name="Grigoriev I.V."/>
            <person name="Hibbett D.S."/>
            <person name="Martin F."/>
        </authorList>
    </citation>
    <scope>NUCLEOTIDE SEQUENCE [LARGE SCALE GENOMIC DNA]</scope>
    <source>
        <strain evidence="2">441</strain>
    </source>
</reference>
<accession>A0A0C9YIT3</accession>
<feature type="non-terminal residue" evidence="1">
    <location>
        <position position="1"/>
    </location>
</feature>
<dbReference type="STRING" id="765257.A0A0C9YIT3"/>
<organism evidence="1 2">
    <name type="scientific">Pisolithus microcarpus 441</name>
    <dbReference type="NCBI Taxonomy" id="765257"/>
    <lineage>
        <taxon>Eukaryota</taxon>
        <taxon>Fungi</taxon>
        <taxon>Dikarya</taxon>
        <taxon>Basidiomycota</taxon>
        <taxon>Agaricomycotina</taxon>
        <taxon>Agaricomycetes</taxon>
        <taxon>Agaricomycetidae</taxon>
        <taxon>Boletales</taxon>
        <taxon>Sclerodermatineae</taxon>
        <taxon>Pisolithaceae</taxon>
        <taxon>Pisolithus</taxon>
    </lineage>
</organism>
<keyword evidence="2" id="KW-1185">Reference proteome</keyword>
<dbReference type="Gene3D" id="3.40.970.10">
    <property type="entry name" value="Ribonuclease H1, N-terminal domain"/>
    <property type="match status" value="1"/>
</dbReference>
<evidence type="ECO:0000313" key="1">
    <source>
        <dbReference type="EMBL" id="KIK16566.1"/>
    </source>
</evidence>
<sequence>VGHAKLRTFILETAKGEKRWQQHHKGTYFDVPGPDIVGPYYLVTKGTWIGVLATWMRMAPYINGVKGACYVGVLSVKEGVERMIRAIELGESFVI</sequence>
<dbReference type="OrthoDB" id="2685848at2759"/>
<dbReference type="Proteomes" id="UP000054018">
    <property type="component" value="Unassembled WGS sequence"/>
</dbReference>
<proteinExistence type="predicted"/>
<dbReference type="AlphaFoldDB" id="A0A0C9YIT3"/>
<evidence type="ECO:0000313" key="2">
    <source>
        <dbReference type="Proteomes" id="UP000054018"/>
    </source>
</evidence>
<dbReference type="InterPro" id="IPR037056">
    <property type="entry name" value="RNase_H1_N_sf"/>
</dbReference>
<gene>
    <name evidence="1" type="ORF">PISMIDRAFT_113123</name>
</gene>
<name>A0A0C9YIT3_9AGAM</name>
<protein>
    <submittedName>
        <fullName evidence="1">Uncharacterized protein</fullName>
    </submittedName>
</protein>
<dbReference type="EMBL" id="KN833853">
    <property type="protein sequence ID" value="KIK16566.1"/>
    <property type="molecule type" value="Genomic_DNA"/>
</dbReference>